<dbReference type="NCBIfam" id="TIGR01509">
    <property type="entry name" value="HAD-SF-IA-v3"/>
    <property type="match status" value="1"/>
</dbReference>
<dbReference type="InterPro" id="IPR023214">
    <property type="entry name" value="HAD_sf"/>
</dbReference>
<evidence type="ECO:0000313" key="2">
    <source>
        <dbReference type="Proteomes" id="UP001059824"/>
    </source>
</evidence>
<dbReference type="Pfam" id="PF00702">
    <property type="entry name" value="Hydrolase"/>
    <property type="match status" value="1"/>
</dbReference>
<dbReference type="SUPFAM" id="SSF56784">
    <property type="entry name" value="HAD-like"/>
    <property type="match status" value="1"/>
</dbReference>
<dbReference type="InterPro" id="IPR006439">
    <property type="entry name" value="HAD-SF_hydro_IA"/>
</dbReference>
<protein>
    <submittedName>
        <fullName evidence="1">HAD-IA family hydrolase</fullName>
    </submittedName>
</protein>
<dbReference type="KEGG" id="mama:GII36_00660"/>
<dbReference type="AlphaFoldDB" id="A0A857MNW6"/>
<gene>
    <name evidence="1" type="ORF">GII36_00660</name>
</gene>
<name>A0A857MNW6_9BACT</name>
<dbReference type="PRINTS" id="PR00413">
    <property type="entry name" value="HADHALOGNASE"/>
</dbReference>
<keyword evidence="2" id="KW-1185">Reference proteome</keyword>
<dbReference type="Proteomes" id="UP001059824">
    <property type="component" value="Chromosome"/>
</dbReference>
<dbReference type="PANTHER" id="PTHR43611">
    <property type="entry name" value="ALPHA-D-GLUCOSE 1-PHOSPHATE PHOSPHATASE"/>
    <property type="match status" value="1"/>
</dbReference>
<reference evidence="1" key="1">
    <citation type="journal article" date="2021" name="Nat. Microbiol.">
        <title>Cocultivation of an ultrasmall environmental parasitic bacterium with lytic ability against bacteria associated with wastewater foams.</title>
        <authorList>
            <person name="Batinovic S."/>
            <person name="Rose J.J.A."/>
            <person name="Ratcliffe J."/>
            <person name="Seviour R.J."/>
            <person name="Petrovski S."/>
        </authorList>
    </citation>
    <scope>NUCLEOTIDE SEQUENCE</scope>
    <source>
        <strain evidence="1">JR1</strain>
    </source>
</reference>
<dbReference type="InterPro" id="IPR036412">
    <property type="entry name" value="HAD-like_sf"/>
</dbReference>
<dbReference type="EMBL" id="CP045921">
    <property type="protein sequence ID" value="QHN42370.1"/>
    <property type="molecule type" value="Genomic_DNA"/>
</dbReference>
<proteinExistence type="predicted"/>
<accession>A0A857MNW6</accession>
<sequence>MGVEQPSIKAIVFDCFGVLYTGSLTELASHCESEQDTKDLYDITRAADHGFVSRDDYIAKLMELTRLTRQEIRELLVGAQVRSRGVFAYAAELKTRGYKVAVLSNIGRDTIHRLFNEADYELFNAIIASGDIGVTKPHITAYDRALERLRVQPGEAIMIDDAYSNVAGAIEAGMYGIVFTSLVDLKARVEEILHPSVAE</sequence>
<dbReference type="SFLD" id="SFLDS00003">
    <property type="entry name" value="Haloacid_Dehalogenase"/>
    <property type="match status" value="1"/>
</dbReference>
<keyword evidence="1" id="KW-0378">Hydrolase</keyword>
<dbReference type="PANTHER" id="PTHR43611:SF3">
    <property type="entry name" value="FLAVIN MONONUCLEOTIDE HYDROLASE 1, CHLOROPLATIC"/>
    <property type="match status" value="1"/>
</dbReference>
<dbReference type="Gene3D" id="3.40.50.1000">
    <property type="entry name" value="HAD superfamily/HAD-like"/>
    <property type="match status" value="1"/>
</dbReference>
<dbReference type="SFLD" id="SFLDG01129">
    <property type="entry name" value="C1.5:_HAD__Beta-PGM__Phosphata"/>
    <property type="match status" value="1"/>
</dbReference>
<evidence type="ECO:0000313" key="1">
    <source>
        <dbReference type="EMBL" id="QHN42370.1"/>
    </source>
</evidence>
<dbReference type="GO" id="GO:0016787">
    <property type="term" value="F:hydrolase activity"/>
    <property type="evidence" value="ECO:0007669"/>
    <property type="project" value="UniProtKB-KW"/>
</dbReference>
<dbReference type="NCBIfam" id="TIGR01549">
    <property type="entry name" value="HAD-SF-IA-v1"/>
    <property type="match status" value="1"/>
</dbReference>
<organism evidence="1 2">
    <name type="scientific">Candidatus Mycosynbacter amalyticus</name>
    <dbReference type="NCBI Taxonomy" id="2665156"/>
    <lineage>
        <taxon>Bacteria</taxon>
        <taxon>Candidatus Saccharimonadota</taxon>
        <taxon>Candidatus Saccharimonadota incertae sedis</taxon>
        <taxon>Candidatus Mycosynbacter</taxon>
    </lineage>
</organism>